<dbReference type="Pfam" id="PF01814">
    <property type="entry name" value="Hemerythrin"/>
    <property type="match status" value="1"/>
</dbReference>
<dbReference type="PANTHER" id="PTHR35585">
    <property type="entry name" value="HHE DOMAIN PROTEIN (AFU_ORTHOLOGUE AFUA_4G00730)"/>
    <property type="match status" value="1"/>
</dbReference>
<proteinExistence type="predicted"/>
<evidence type="ECO:0000256" key="1">
    <source>
        <dbReference type="SAM" id="MobiDB-lite"/>
    </source>
</evidence>
<feature type="domain" description="Hemerythrin-like" evidence="2">
    <location>
        <begin position="5"/>
        <end position="119"/>
    </location>
</feature>
<evidence type="ECO:0000313" key="5">
    <source>
        <dbReference type="Proteomes" id="UP001596154"/>
    </source>
</evidence>
<dbReference type="InterPro" id="IPR012312">
    <property type="entry name" value="Hemerythrin-like"/>
</dbReference>
<dbReference type="RefSeq" id="WP_381021036.1">
    <property type="nucleotide sequence ID" value="NZ_JBHSNY010000004.1"/>
</dbReference>
<organism evidence="4 5">
    <name type="scientific">Streptomyces bullii</name>
    <dbReference type="NCBI Taxonomy" id="349910"/>
    <lineage>
        <taxon>Bacteria</taxon>
        <taxon>Bacillati</taxon>
        <taxon>Actinomycetota</taxon>
        <taxon>Actinomycetes</taxon>
        <taxon>Kitasatosporales</taxon>
        <taxon>Streptomycetaceae</taxon>
        <taxon>Streptomyces</taxon>
    </lineage>
</organism>
<reference evidence="5" key="1">
    <citation type="journal article" date="2019" name="Int. J. Syst. Evol. Microbiol.">
        <title>The Global Catalogue of Microorganisms (GCM) 10K type strain sequencing project: providing services to taxonomists for standard genome sequencing and annotation.</title>
        <authorList>
            <consortium name="The Broad Institute Genomics Platform"/>
            <consortium name="The Broad Institute Genome Sequencing Center for Infectious Disease"/>
            <person name="Wu L."/>
            <person name="Ma J."/>
        </authorList>
    </citation>
    <scope>NUCLEOTIDE SEQUENCE [LARGE SCALE GENOMIC DNA]</scope>
    <source>
        <strain evidence="5">CGMCC 4.7248</strain>
    </source>
</reference>
<evidence type="ECO:0000259" key="3">
    <source>
        <dbReference type="Pfam" id="PF07498"/>
    </source>
</evidence>
<dbReference type="Pfam" id="PF07498">
    <property type="entry name" value="Rho_N"/>
    <property type="match status" value="1"/>
</dbReference>
<gene>
    <name evidence="4" type="ORF">ACFPZJ_13870</name>
</gene>
<dbReference type="EMBL" id="JBHSNY010000004">
    <property type="protein sequence ID" value="MFC5634850.1"/>
    <property type="molecule type" value="Genomic_DNA"/>
</dbReference>
<dbReference type="InterPro" id="IPR036269">
    <property type="entry name" value="Rho_N_sf"/>
</dbReference>
<dbReference type="PANTHER" id="PTHR35585:SF1">
    <property type="entry name" value="HHE DOMAIN PROTEIN (AFU_ORTHOLOGUE AFUA_4G00730)"/>
    <property type="match status" value="1"/>
</dbReference>
<protein>
    <submittedName>
        <fullName evidence="4">Hemerythrin domain-containing protein</fullName>
    </submittedName>
</protein>
<feature type="compositionally biased region" description="Basic and acidic residues" evidence="1">
    <location>
        <begin position="192"/>
        <end position="214"/>
    </location>
</feature>
<keyword evidence="5" id="KW-1185">Reference proteome</keyword>
<feature type="region of interest" description="Disordered" evidence="1">
    <location>
        <begin position="153"/>
        <end position="229"/>
    </location>
</feature>
<evidence type="ECO:0000259" key="2">
    <source>
        <dbReference type="Pfam" id="PF01814"/>
    </source>
</evidence>
<dbReference type="SUPFAM" id="SSF68912">
    <property type="entry name" value="Rho N-terminal domain-like"/>
    <property type="match status" value="1"/>
</dbReference>
<feature type="domain" description="Rho termination factor-like N-terminal" evidence="3">
    <location>
        <begin position="191"/>
        <end position="225"/>
    </location>
</feature>
<sequence length="229" mass="25251">MADDLITLVTTDHRELKRLFDMMQEDRSSRPLALPLAVAMLEAHSEAEEDRVYPAVAKEAGEKAEAEHAAEEHHQAEDLGKHLLEMNWESEEFDRALNEWVDAVLHHVEEEENEILPALSEAVDSDRLRELGLQFATRRARALAGRPLAAVDGGTTAKRRQRSAGAARTGGGRGTKAGGTRAETPAGGTRAELYEKARELGIEGRSSMTKEELARQVNKAQGAKGRRKR</sequence>
<accession>A0ABW0UPH8</accession>
<dbReference type="Proteomes" id="UP001596154">
    <property type="component" value="Unassembled WGS sequence"/>
</dbReference>
<name>A0ABW0UPH8_9ACTN</name>
<dbReference type="Gene3D" id="1.20.120.520">
    <property type="entry name" value="nmb1532 protein domain like"/>
    <property type="match status" value="1"/>
</dbReference>
<feature type="compositionally biased region" description="Gly residues" evidence="1">
    <location>
        <begin position="168"/>
        <end position="177"/>
    </location>
</feature>
<dbReference type="InterPro" id="IPR011112">
    <property type="entry name" value="Rho-like_N"/>
</dbReference>
<evidence type="ECO:0000313" key="4">
    <source>
        <dbReference type="EMBL" id="MFC5634850.1"/>
    </source>
</evidence>
<comment type="caution">
    <text evidence="4">The sequence shown here is derived from an EMBL/GenBank/DDBJ whole genome shotgun (WGS) entry which is preliminary data.</text>
</comment>